<dbReference type="RefSeq" id="WP_147903763.1">
    <property type="nucleotide sequence ID" value="NZ_BAAAGC010000008.1"/>
</dbReference>
<comment type="caution">
    <text evidence="2">The sequence shown here is derived from an EMBL/GenBank/DDBJ whole genome shotgun (WGS) entry which is preliminary data.</text>
</comment>
<accession>A0A5C8M1R5</accession>
<gene>
    <name evidence="2" type="ORF">FU839_06895</name>
</gene>
<dbReference type="AlphaFoldDB" id="A0A5C8M1R5"/>
<dbReference type="OrthoDB" id="828248at2"/>
<keyword evidence="3" id="KW-1185">Reference proteome</keyword>
<keyword evidence="1" id="KW-0175">Coiled coil</keyword>
<dbReference type="Proteomes" id="UP000321814">
    <property type="component" value="Unassembled WGS sequence"/>
</dbReference>
<name>A0A5C8M1R5_9GAMM</name>
<feature type="coiled-coil region" evidence="1">
    <location>
        <begin position="32"/>
        <end position="66"/>
    </location>
</feature>
<dbReference type="EMBL" id="VRLR01000003">
    <property type="protein sequence ID" value="TXK81622.1"/>
    <property type="molecule type" value="Genomic_DNA"/>
</dbReference>
<reference evidence="2 3" key="1">
    <citation type="submission" date="2019-08" db="EMBL/GenBank/DDBJ databases">
        <title>Draft genome analysis of Rheinheimera tangshanensis isolated from the roots of fresh rice plants (Oryza sativa).</title>
        <authorList>
            <person name="Yu Q."/>
            <person name="Qi Y."/>
            <person name="Zhang H."/>
            <person name="Pu J."/>
        </authorList>
    </citation>
    <scope>NUCLEOTIDE SEQUENCE [LARGE SCALE GENOMIC DNA]</scope>
    <source>
        <strain evidence="2 3">JA3-B52</strain>
    </source>
</reference>
<protein>
    <submittedName>
        <fullName evidence="2">Uncharacterized protein</fullName>
    </submittedName>
</protein>
<sequence>MSDIHSCPTCNARARQVRDADSGELRLKAIQDDEAAAKIAQLKLLLEKEKNRNERLKAKLAELDGQPEV</sequence>
<evidence type="ECO:0000256" key="1">
    <source>
        <dbReference type="SAM" id="Coils"/>
    </source>
</evidence>
<organism evidence="2 3">
    <name type="scientific">Rheinheimera tangshanensis</name>
    <dbReference type="NCBI Taxonomy" id="400153"/>
    <lineage>
        <taxon>Bacteria</taxon>
        <taxon>Pseudomonadati</taxon>
        <taxon>Pseudomonadota</taxon>
        <taxon>Gammaproteobacteria</taxon>
        <taxon>Chromatiales</taxon>
        <taxon>Chromatiaceae</taxon>
        <taxon>Rheinheimera</taxon>
    </lineage>
</organism>
<proteinExistence type="predicted"/>
<evidence type="ECO:0000313" key="2">
    <source>
        <dbReference type="EMBL" id="TXK81622.1"/>
    </source>
</evidence>
<evidence type="ECO:0000313" key="3">
    <source>
        <dbReference type="Proteomes" id="UP000321814"/>
    </source>
</evidence>